<evidence type="ECO:0000256" key="6">
    <source>
        <dbReference type="ARBA" id="ARBA00022801"/>
    </source>
</evidence>
<feature type="binding site" evidence="8">
    <location>
        <position position="63"/>
    </location>
    <ligand>
        <name>Zn(2+)</name>
        <dbReference type="ChEBI" id="CHEBI:29105"/>
        <label>1</label>
        <note>catalytic</note>
    </ligand>
</feature>
<keyword evidence="3 8" id="KW-0540">Nuclease</keyword>
<dbReference type="InterPro" id="IPR013471">
    <property type="entry name" value="RNase_Z/BN"/>
</dbReference>
<dbReference type="Pfam" id="PF00753">
    <property type="entry name" value="Lactamase_B"/>
    <property type="match status" value="1"/>
</dbReference>
<dbReference type="AlphaFoldDB" id="A0A9P2TA68"/>
<dbReference type="RefSeq" id="WP_011291957.1">
    <property type="nucleotide sequence ID" value="NZ_AOSG01000038.1"/>
</dbReference>
<keyword evidence="5 8" id="KW-0255">Endonuclease</keyword>
<dbReference type="SMART" id="SM00849">
    <property type="entry name" value="Lactamase_B"/>
    <property type="match status" value="1"/>
</dbReference>
<evidence type="ECO:0000256" key="5">
    <source>
        <dbReference type="ARBA" id="ARBA00022759"/>
    </source>
</evidence>
<protein>
    <recommendedName>
        <fullName evidence="8">Ribonuclease Z</fullName>
        <shortName evidence="8">RNase Z</shortName>
        <ecNumber evidence="8">3.1.26.11</ecNumber>
    </recommendedName>
    <alternativeName>
        <fullName evidence="8">tRNA 3 endonuclease</fullName>
    </alternativeName>
    <alternativeName>
        <fullName evidence="8">tRNase Z</fullName>
    </alternativeName>
</protein>
<reference evidence="10 11" key="1">
    <citation type="journal article" date="2013" name="Genome Announc.">
        <title>Draft Genome Sequence of the Lignocellulose Decomposer Thermobifida fusca Strain TM51.</title>
        <authorList>
            <person name="Toth A."/>
            <person name="Barna T."/>
            <person name="Nagy I."/>
            <person name="Horvath B."/>
            <person name="Nagy I."/>
            <person name="Tancsics A."/>
            <person name="Kriszt B."/>
            <person name="Baka E."/>
            <person name="Fekete C."/>
            <person name="Kukolya J."/>
        </authorList>
    </citation>
    <scope>NUCLEOTIDE SEQUENCE [LARGE SCALE GENOMIC DNA]</scope>
    <source>
        <strain evidence="10 11">TM51</strain>
    </source>
</reference>
<sequence>MSTRELIVLGTSSAVPTKRRAHNGYFLRWDGHGILFDPGEGTQRQMRYAGISAHDITRVCVTHFHGDHSLGLPGVIQRIARDGVTHPVRVAYPAAGQEYWERLRYATSFVDTEVIEAQPLAGDEVVVSGEDEFTVTALPLDHSIPTYGYRIAEPDRVHMLADRLAARGIRGPAVGRLKAEGFLIDAAGNRVELADYSVVRPGQVFAFVMDTGVCDTAVRLAERADLLVIEATFLNAEAELAARYRHLTAGQAGMIAAQAGVRRLVLTHFSERYGREEEDRFIAEAAACFSGEIVLAQDVMRVAVPSRRSEGGGTVAGA</sequence>
<dbReference type="GO" id="GO:0042781">
    <property type="term" value="F:3'-tRNA processing endoribonuclease activity"/>
    <property type="evidence" value="ECO:0007669"/>
    <property type="project" value="UniProtKB-UniRule"/>
</dbReference>
<evidence type="ECO:0000256" key="1">
    <source>
        <dbReference type="ARBA" id="ARBA00011738"/>
    </source>
</evidence>
<feature type="binding site" evidence="8">
    <location>
        <position position="68"/>
    </location>
    <ligand>
        <name>Zn(2+)</name>
        <dbReference type="ChEBI" id="CHEBI:29105"/>
        <label>2</label>
        <note>catalytic</note>
    </ligand>
</feature>
<dbReference type="NCBIfam" id="NF000805">
    <property type="entry name" value="PRK00055.2-3"/>
    <property type="match status" value="1"/>
</dbReference>
<feature type="binding site" evidence="8">
    <location>
        <position position="210"/>
    </location>
    <ligand>
        <name>Zn(2+)</name>
        <dbReference type="ChEBI" id="CHEBI:29105"/>
        <label>1</label>
        <note>catalytic</note>
    </ligand>
</feature>
<feature type="binding site" evidence="8">
    <location>
        <position position="65"/>
    </location>
    <ligand>
        <name>Zn(2+)</name>
        <dbReference type="ChEBI" id="CHEBI:29105"/>
        <label>1</label>
        <note>catalytic</note>
    </ligand>
</feature>
<dbReference type="Proteomes" id="UP000014184">
    <property type="component" value="Unassembled WGS sequence"/>
</dbReference>
<dbReference type="SUPFAM" id="SSF56281">
    <property type="entry name" value="Metallo-hydrolase/oxidoreductase"/>
    <property type="match status" value="1"/>
</dbReference>
<dbReference type="PANTHER" id="PTHR46018:SF2">
    <property type="entry name" value="ZINC PHOSPHODIESTERASE ELAC PROTEIN 1"/>
    <property type="match status" value="1"/>
</dbReference>
<dbReference type="InterPro" id="IPR036866">
    <property type="entry name" value="RibonucZ/Hydroxyglut_hydro"/>
</dbReference>
<comment type="function">
    <text evidence="8">Zinc phosphodiesterase, which displays some tRNA 3'-processing endonuclease activity. Probably involved in tRNA maturation, by removing a 3'-trailer from precursor tRNA.</text>
</comment>
<evidence type="ECO:0000256" key="4">
    <source>
        <dbReference type="ARBA" id="ARBA00022723"/>
    </source>
</evidence>
<feature type="active site" description="Proton acceptor" evidence="8">
    <location>
        <position position="67"/>
    </location>
</feature>
<evidence type="ECO:0000313" key="10">
    <source>
        <dbReference type="EMBL" id="EOR71407.1"/>
    </source>
</evidence>
<feature type="domain" description="Metallo-beta-lactamase" evidence="9">
    <location>
        <begin position="21"/>
        <end position="203"/>
    </location>
</feature>
<dbReference type="Pfam" id="PF12706">
    <property type="entry name" value="Lactamase_B_2"/>
    <property type="match status" value="1"/>
</dbReference>
<keyword evidence="11" id="KW-1185">Reference proteome</keyword>
<comment type="caution">
    <text evidence="10">The sequence shown here is derived from an EMBL/GenBank/DDBJ whole genome shotgun (WGS) entry which is preliminary data.</text>
</comment>
<evidence type="ECO:0000256" key="7">
    <source>
        <dbReference type="ARBA" id="ARBA00022833"/>
    </source>
</evidence>
<evidence type="ECO:0000256" key="2">
    <source>
        <dbReference type="ARBA" id="ARBA00022694"/>
    </source>
</evidence>
<evidence type="ECO:0000256" key="8">
    <source>
        <dbReference type="HAMAP-Rule" id="MF_01818"/>
    </source>
</evidence>
<dbReference type="GO" id="GO:0008270">
    <property type="term" value="F:zinc ion binding"/>
    <property type="evidence" value="ECO:0007669"/>
    <property type="project" value="UniProtKB-UniRule"/>
</dbReference>
<comment type="catalytic activity">
    <reaction evidence="8">
        <text>Endonucleolytic cleavage of RNA, removing extra 3' nucleotides from tRNA precursor, generating 3' termini of tRNAs. A 3'-hydroxy group is left at the tRNA terminus and a 5'-phosphoryl group is left at the trailer molecule.</text>
        <dbReference type="EC" id="3.1.26.11"/>
    </reaction>
</comment>
<dbReference type="SMR" id="A0A9P2TA68"/>
<dbReference type="EC" id="3.1.26.11" evidence="8"/>
<evidence type="ECO:0000259" key="9">
    <source>
        <dbReference type="SMART" id="SM00849"/>
    </source>
</evidence>
<comment type="cofactor">
    <cofactor evidence="8">
        <name>Zn(2+)</name>
        <dbReference type="ChEBI" id="CHEBI:29105"/>
    </cofactor>
    <text evidence="8">Binds 2 Zn(2+) ions.</text>
</comment>
<proteinExistence type="inferred from homology"/>
<keyword evidence="2 8" id="KW-0819">tRNA processing</keyword>
<feature type="binding site" evidence="8">
    <location>
        <position position="142"/>
    </location>
    <ligand>
        <name>Zn(2+)</name>
        <dbReference type="ChEBI" id="CHEBI:29105"/>
        <label>1</label>
        <note>catalytic</note>
    </ligand>
</feature>
<name>A0A9P2TA68_THEFU</name>
<evidence type="ECO:0000313" key="11">
    <source>
        <dbReference type="Proteomes" id="UP000014184"/>
    </source>
</evidence>
<dbReference type="InterPro" id="IPR001279">
    <property type="entry name" value="Metallo-B-lactamas"/>
</dbReference>
<dbReference type="PANTHER" id="PTHR46018">
    <property type="entry name" value="ZINC PHOSPHODIESTERASE ELAC PROTEIN 1"/>
    <property type="match status" value="1"/>
</dbReference>
<feature type="binding site" evidence="8">
    <location>
        <position position="67"/>
    </location>
    <ligand>
        <name>Zn(2+)</name>
        <dbReference type="ChEBI" id="CHEBI:29105"/>
        <label>2</label>
        <note>catalytic</note>
    </ligand>
</feature>
<comment type="similarity">
    <text evidence="8">Belongs to the RNase Z family.</text>
</comment>
<accession>A0A9P2TA68</accession>
<dbReference type="CDD" id="cd07717">
    <property type="entry name" value="RNaseZ_ZiPD-like_MBL-fold"/>
    <property type="match status" value="1"/>
</dbReference>
<dbReference type="HAMAP" id="MF_01818">
    <property type="entry name" value="RNase_Z_BN"/>
    <property type="match status" value="1"/>
</dbReference>
<dbReference type="Gene3D" id="3.60.15.10">
    <property type="entry name" value="Ribonuclease Z/Hydroxyacylglutathione hydrolase-like"/>
    <property type="match status" value="1"/>
</dbReference>
<organism evidence="10 11">
    <name type="scientific">Thermobifida fusca TM51</name>
    <dbReference type="NCBI Taxonomy" id="1169414"/>
    <lineage>
        <taxon>Bacteria</taxon>
        <taxon>Bacillati</taxon>
        <taxon>Actinomycetota</taxon>
        <taxon>Actinomycetes</taxon>
        <taxon>Streptosporangiales</taxon>
        <taxon>Nocardiopsidaceae</taxon>
        <taxon>Thermobifida</taxon>
    </lineage>
</organism>
<evidence type="ECO:0000256" key="3">
    <source>
        <dbReference type="ARBA" id="ARBA00022722"/>
    </source>
</evidence>
<keyword evidence="6 8" id="KW-0378">Hydrolase</keyword>
<comment type="subunit">
    <text evidence="1 8">Homodimer.</text>
</comment>
<gene>
    <name evidence="8" type="primary">rnz</name>
    <name evidence="10" type="ORF">TM51_07971</name>
</gene>
<feature type="binding site" evidence="8">
    <location>
        <position position="268"/>
    </location>
    <ligand>
        <name>Zn(2+)</name>
        <dbReference type="ChEBI" id="CHEBI:29105"/>
        <label>2</label>
        <note>catalytic</note>
    </ligand>
</feature>
<feature type="binding site" evidence="8">
    <location>
        <position position="210"/>
    </location>
    <ligand>
        <name>Zn(2+)</name>
        <dbReference type="ChEBI" id="CHEBI:29105"/>
        <label>2</label>
        <note>catalytic</note>
    </ligand>
</feature>
<keyword evidence="4 8" id="KW-0479">Metal-binding</keyword>
<keyword evidence="7 8" id="KW-0862">Zinc</keyword>
<dbReference type="EMBL" id="AOSG01000038">
    <property type="protein sequence ID" value="EOR71407.1"/>
    <property type="molecule type" value="Genomic_DNA"/>
</dbReference>